<evidence type="ECO:0000313" key="5">
    <source>
        <dbReference type="EMBL" id="PVX39275.1"/>
    </source>
</evidence>
<dbReference type="InterPro" id="IPR051126">
    <property type="entry name" value="Thiosulfate_sulfurtransferase"/>
</dbReference>
<keyword evidence="5" id="KW-0670">Pyruvate</keyword>
<dbReference type="PANTHER" id="PTHR43855:SF1">
    <property type="entry name" value="THIOSULFATE SULFURTRANSFERASE"/>
    <property type="match status" value="1"/>
</dbReference>
<gene>
    <name evidence="5" type="ORF">C8D76_10697</name>
</gene>
<keyword evidence="1" id="KW-0677">Repeat</keyword>
<feature type="domain" description="Rhodanese" evidence="4">
    <location>
        <begin position="37"/>
        <end position="142"/>
    </location>
</feature>
<reference evidence="5 6" key="1">
    <citation type="submission" date="2018-05" db="EMBL/GenBank/DDBJ databases">
        <title>Genomic Encyclopedia of Type Strains, Phase IV (KMG-IV): sequencing the most valuable type-strain genomes for metagenomic binning, comparative biology and taxonomic classification.</title>
        <authorList>
            <person name="Goeker M."/>
        </authorList>
    </citation>
    <scope>NUCLEOTIDE SEQUENCE [LARGE SCALE GENOMIC DNA]</scope>
    <source>
        <strain evidence="5 6">DSM 22999</strain>
    </source>
</reference>
<evidence type="ECO:0000313" key="6">
    <source>
        <dbReference type="Proteomes" id="UP000245909"/>
    </source>
</evidence>
<feature type="domain" description="Rhodanese" evidence="4">
    <location>
        <begin position="192"/>
        <end position="277"/>
    </location>
</feature>
<evidence type="ECO:0000259" key="4">
    <source>
        <dbReference type="PROSITE" id="PS50206"/>
    </source>
</evidence>
<dbReference type="CDD" id="cd01449">
    <property type="entry name" value="TST_Repeat_2"/>
    <property type="match status" value="1"/>
</dbReference>
<dbReference type="PROSITE" id="PS51257">
    <property type="entry name" value="PROKAR_LIPOPROTEIN"/>
    <property type="match status" value="1"/>
</dbReference>
<dbReference type="PROSITE" id="PS50206">
    <property type="entry name" value="RHODANESE_3"/>
    <property type="match status" value="3"/>
</dbReference>
<sequence>MKILTALLASSFALALTGCDDRTVKTIETAELIKNLNNPEYVIIDTRQDSLYNGFKDKNATRGGHIKGAIQFTTEWLDGIAEDKFESFAAGKGINKQKTLVFYDTNPDNLERVSAEFAARGYKVRVFKDFLNYANANENPLELFPNFQYSVSPQWIYAVMQGEKPETYNNHDFMVFEVSWGPLEKAKAYTQHIVGAYHFNTDWIENDPMWNLSDPKTIEANLLKNGITKDKTIILYSDNQLAAYRLFWTLKWAGVNDVRVLNGNLATWVDANLPTETQVNIPKPESQFGAVIPANPQIDISTPQQAIEAQSAGLKLISNRSWDEYQGKISGYDYIPGKGEPQGAIWGFAGTDSSNMADYYDPDNTLRNPNEIFALWETQGIKQGDKLAFYCGTGWRAGVPWFITQLAGWQDTYVYDGGWNMWQMDSKFPVQKGAPNNMSKPDAKNDFGKVMKKGASCKS</sequence>
<evidence type="ECO:0000256" key="2">
    <source>
        <dbReference type="SAM" id="MobiDB-lite"/>
    </source>
</evidence>
<proteinExistence type="predicted"/>
<feature type="domain" description="Rhodanese" evidence="4">
    <location>
        <begin position="310"/>
        <end position="427"/>
    </location>
</feature>
<organism evidence="5 6">
    <name type="scientific">Alitibacter langaaensis DSM 22999</name>
    <dbReference type="NCBI Taxonomy" id="1122935"/>
    <lineage>
        <taxon>Bacteria</taxon>
        <taxon>Pseudomonadati</taxon>
        <taxon>Pseudomonadota</taxon>
        <taxon>Gammaproteobacteria</taxon>
        <taxon>Pasteurellales</taxon>
        <taxon>Pasteurellaceae</taxon>
        <taxon>Alitibacter</taxon>
    </lineage>
</organism>
<dbReference type="CDD" id="cd01448">
    <property type="entry name" value="TST_Repeat_1"/>
    <property type="match status" value="1"/>
</dbReference>
<protein>
    <submittedName>
        <fullName evidence="5">Thiosulfate/3-mercaptopyruvate sulfurtransferase</fullName>
    </submittedName>
</protein>
<feature type="chain" id="PRO_5015494071" evidence="3">
    <location>
        <begin position="16"/>
        <end position="459"/>
    </location>
</feature>
<keyword evidence="6" id="KW-1185">Reference proteome</keyword>
<dbReference type="PANTHER" id="PTHR43855">
    <property type="entry name" value="THIOSULFATE SULFURTRANSFERASE"/>
    <property type="match status" value="1"/>
</dbReference>
<accession>A0A2U0T6Q0</accession>
<evidence type="ECO:0000256" key="3">
    <source>
        <dbReference type="SAM" id="SignalP"/>
    </source>
</evidence>
<dbReference type="Gene3D" id="3.40.250.10">
    <property type="entry name" value="Rhodanese-like domain"/>
    <property type="match status" value="3"/>
</dbReference>
<dbReference type="InterPro" id="IPR001763">
    <property type="entry name" value="Rhodanese-like_dom"/>
</dbReference>
<comment type="caution">
    <text evidence="5">The sequence shown here is derived from an EMBL/GenBank/DDBJ whole genome shotgun (WGS) entry which is preliminary data.</text>
</comment>
<dbReference type="RefSeq" id="WP_207775005.1">
    <property type="nucleotide sequence ID" value="NZ_QENU01000006.1"/>
</dbReference>
<feature type="region of interest" description="Disordered" evidence="2">
    <location>
        <begin position="434"/>
        <end position="459"/>
    </location>
</feature>
<dbReference type="InterPro" id="IPR036873">
    <property type="entry name" value="Rhodanese-like_dom_sf"/>
</dbReference>
<dbReference type="EMBL" id="QENU01000006">
    <property type="protein sequence ID" value="PVX39275.1"/>
    <property type="molecule type" value="Genomic_DNA"/>
</dbReference>
<evidence type="ECO:0000256" key="1">
    <source>
        <dbReference type="ARBA" id="ARBA00022737"/>
    </source>
</evidence>
<dbReference type="Proteomes" id="UP000245909">
    <property type="component" value="Unassembled WGS sequence"/>
</dbReference>
<dbReference type="SMART" id="SM00450">
    <property type="entry name" value="RHOD"/>
    <property type="match status" value="3"/>
</dbReference>
<name>A0A2U0T6Q0_9PAST</name>
<dbReference type="GO" id="GO:0016740">
    <property type="term" value="F:transferase activity"/>
    <property type="evidence" value="ECO:0007669"/>
    <property type="project" value="UniProtKB-KW"/>
</dbReference>
<keyword evidence="5" id="KW-0808">Transferase</keyword>
<feature type="signal peptide" evidence="3">
    <location>
        <begin position="1"/>
        <end position="15"/>
    </location>
</feature>
<dbReference type="AlphaFoldDB" id="A0A2U0T6Q0"/>
<dbReference type="Pfam" id="PF00581">
    <property type="entry name" value="Rhodanese"/>
    <property type="match status" value="3"/>
</dbReference>
<keyword evidence="3" id="KW-0732">Signal</keyword>
<dbReference type="SUPFAM" id="SSF52821">
    <property type="entry name" value="Rhodanese/Cell cycle control phosphatase"/>
    <property type="match status" value="3"/>
</dbReference>